<dbReference type="KEGG" id="acan:ACA1_092210"/>
<proteinExistence type="predicted"/>
<gene>
    <name evidence="1" type="ORF">ACA1_092210</name>
</gene>
<name>L8GKJ6_ACACF</name>
<dbReference type="Proteomes" id="UP000011083">
    <property type="component" value="Unassembled WGS sequence"/>
</dbReference>
<organism evidence="1 2">
    <name type="scientific">Acanthamoeba castellanii (strain ATCC 30010 / Neff)</name>
    <dbReference type="NCBI Taxonomy" id="1257118"/>
    <lineage>
        <taxon>Eukaryota</taxon>
        <taxon>Amoebozoa</taxon>
        <taxon>Discosea</taxon>
        <taxon>Longamoebia</taxon>
        <taxon>Centramoebida</taxon>
        <taxon>Acanthamoebidae</taxon>
        <taxon>Acanthamoeba</taxon>
    </lineage>
</organism>
<dbReference type="VEuPathDB" id="AmoebaDB:ACA1_092210"/>
<dbReference type="GeneID" id="14913317"/>
<dbReference type="AlphaFoldDB" id="L8GKJ6"/>
<dbReference type="RefSeq" id="XP_004334724.1">
    <property type="nucleotide sequence ID" value="XM_004334676.1"/>
</dbReference>
<accession>L8GKJ6</accession>
<sequence>MQRRTVVGTEHIPRIPRNGPYFVVQLALREASKIAAAEENQKEGKDRELFYKLLTPLHFYANFKLNLFSNYTTLEDFKQCPVTDRMIIRNKILEDPSLIDQFIHDNPEGFNQDELDILRAWRQYQVKDKFILERHLKKGSIFIAGEQQVYLVSGITSPLSDMIFAEMLPLILETVIMPFKGKIVYDGLLSHTPIQIGSTLAKTWAKSYLAAKQSKKVITTFGEMRGKEEEKPVRKRKRENEEPKVPFEMKKELEEFARKAKRVKDEAQPGRESSAASVLLNAAQMMKRIVDGGPNLKRAVTSVRKSLELLDNELKGTLDEKDE</sequence>
<evidence type="ECO:0000313" key="2">
    <source>
        <dbReference type="Proteomes" id="UP000011083"/>
    </source>
</evidence>
<reference evidence="1 2" key="1">
    <citation type="journal article" date="2013" name="Genome Biol.">
        <title>Genome of Acanthamoeba castellanii highlights extensive lateral gene transfer and early evolution of tyrosine kinase signaling.</title>
        <authorList>
            <person name="Clarke M."/>
            <person name="Lohan A.J."/>
            <person name="Liu B."/>
            <person name="Lagkouvardos I."/>
            <person name="Roy S."/>
            <person name="Zafar N."/>
            <person name="Bertelli C."/>
            <person name="Schilde C."/>
            <person name="Kianianmomeni A."/>
            <person name="Burglin T.R."/>
            <person name="Frech C."/>
            <person name="Turcotte B."/>
            <person name="Kopec K.O."/>
            <person name="Synnott J.M."/>
            <person name="Choo C."/>
            <person name="Paponov I."/>
            <person name="Finkler A."/>
            <person name="Soon Heng Tan C."/>
            <person name="Hutchins A.P."/>
            <person name="Weinmeier T."/>
            <person name="Rattei T."/>
            <person name="Chu J.S."/>
            <person name="Gimenez G."/>
            <person name="Irimia M."/>
            <person name="Rigden D.J."/>
            <person name="Fitzpatrick D.A."/>
            <person name="Lorenzo-Morales J."/>
            <person name="Bateman A."/>
            <person name="Chiu C.H."/>
            <person name="Tang P."/>
            <person name="Hegemann P."/>
            <person name="Fromm H."/>
            <person name="Raoult D."/>
            <person name="Greub G."/>
            <person name="Miranda-Saavedra D."/>
            <person name="Chen N."/>
            <person name="Nash P."/>
            <person name="Ginger M.L."/>
            <person name="Horn M."/>
            <person name="Schaap P."/>
            <person name="Caler L."/>
            <person name="Loftus B."/>
        </authorList>
    </citation>
    <scope>NUCLEOTIDE SEQUENCE [LARGE SCALE GENOMIC DNA]</scope>
    <source>
        <strain evidence="1 2">Neff</strain>
    </source>
</reference>
<protein>
    <submittedName>
        <fullName evidence="1">Uncharacterized protein</fullName>
    </submittedName>
</protein>
<evidence type="ECO:0000313" key="1">
    <source>
        <dbReference type="EMBL" id="ELR12711.1"/>
    </source>
</evidence>
<keyword evidence="2" id="KW-1185">Reference proteome</keyword>
<dbReference type="EMBL" id="KB008103">
    <property type="protein sequence ID" value="ELR12711.1"/>
    <property type="molecule type" value="Genomic_DNA"/>
</dbReference>